<dbReference type="PROSITE" id="PS50928">
    <property type="entry name" value="ABC_TM1"/>
    <property type="match status" value="1"/>
</dbReference>
<sequence length="267" mass="29089">MAPHESREARGTRGRWTREHLPAIGVFVLAIAAWEMVVWALHIQFYLLPAPHVIVTTLKEHHELLLQAALFTFQEALMGFALGCGLGVLAAAAASRWPDASEIVLPYAVATSSVPIIALAPLAIVWFGVDRASKIAIVGLMTFFPTFISTLRGLLSPPPSAVELMRSYAASDTQIFIKLRLPASLPYMFTAFKVCTTSSMIGAVVGEYFGGRAASLGVYIKSQASLFHTREAWAAILMACLLGIAFYLAVALVERCVVPWHVTFRRS</sequence>
<keyword evidence="6 7" id="KW-0472">Membrane</keyword>
<reference evidence="9 10" key="1">
    <citation type="submission" date="2021-12" db="EMBL/GenBank/DDBJ databases">
        <title>Discovery of the Pendulisporaceae a myxobacterial family with distinct sporulation behavior and unique specialized metabolism.</title>
        <authorList>
            <person name="Garcia R."/>
            <person name="Popoff A."/>
            <person name="Bader C.D."/>
            <person name="Loehr J."/>
            <person name="Walesch S."/>
            <person name="Walt C."/>
            <person name="Boldt J."/>
            <person name="Bunk B."/>
            <person name="Haeckl F.J.F.P.J."/>
            <person name="Gunesch A.P."/>
            <person name="Birkelbach J."/>
            <person name="Nuebel U."/>
            <person name="Pietschmann T."/>
            <person name="Bach T."/>
            <person name="Mueller R."/>
        </authorList>
    </citation>
    <scope>NUCLEOTIDE SEQUENCE [LARGE SCALE GENOMIC DNA]</scope>
    <source>
        <strain evidence="9 10">MSr11954</strain>
    </source>
</reference>
<dbReference type="Gene3D" id="1.10.3720.10">
    <property type="entry name" value="MetI-like"/>
    <property type="match status" value="1"/>
</dbReference>
<keyword evidence="10" id="KW-1185">Reference proteome</keyword>
<dbReference type="Pfam" id="PF00528">
    <property type="entry name" value="BPD_transp_1"/>
    <property type="match status" value="1"/>
</dbReference>
<accession>A0ABZ2M5R0</accession>
<evidence type="ECO:0000256" key="4">
    <source>
        <dbReference type="ARBA" id="ARBA00022692"/>
    </source>
</evidence>
<keyword evidence="5 7" id="KW-1133">Transmembrane helix</keyword>
<evidence type="ECO:0000256" key="6">
    <source>
        <dbReference type="ARBA" id="ARBA00023136"/>
    </source>
</evidence>
<evidence type="ECO:0000256" key="3">
    <source>
        <dbReference type="ARBA" id="ARBA00022475"/>
    </source>
</evidence>
<feature type="transmembrane region" description="Helical" evidence="7">
    <location>
        <begin position="232"/>
        <end position="253"/>
    </location>
</feature>
<dbReference type="RefSeq" id="WP_394826818.1">
    <property type="nucleotide sequence ID" value="NZ_CP089984.1"/>
</dbReference>
<organism evidence="9 10">
    <name type="scientific">Pendulispora albinea</name>
    <dbReference type="NCBI Taxonomy" id="2741071"/>
    <lineage>
        <taxon>Bacteria</taxon>
        <taxon>Pseudomonadati</taxon>
        <taxon>Myxococcota</taxon>
        <taxon>Myxococcia</taxon>
        <taxon>Myxococcales</taxon>
        <taxon>Sorangiineae</taxon>
        <taxon>Pendulisporaceae</taxon>
        <taxon>Pendulispora</taxon>
    </lineage>
</organism>
<evidence type="ECO:0000256" key="7">
    <source>
        <dbReference type="RuleBase" id="RU363032"/>
    </source>
</evidence>
<dbReference type="PANTHER" id="PTHR30151:SF0">
    <property type="entry name" value="ABC TRANSPORTER PERMEASE PROTEIN MJ0413-RELATED"/>
    <property type="match status" value="1"/>
</dbReference>
<dbReference type="PANTHER" id="PTHR30151">
    <property type="entry name" value="ALKANE SULFONATE ABC TRANSPORTER-RELATED, MEMBRANE SUBUNIT"/>
    <property type="match status" value="1"/>
</dbReference>
<evidence type="ECO:0000256" key="5">
    <source>
        <dbReference type="ARBA" id="ARBA00022989"/>
    </source>
</evidence>
<evidence type="ECO:0000313" key="10">
    <source>
        <dbReference type="Proteomes" id="UP001370348"/>
    </source>
</evidence>
<comment type="similarity">
    <text evidence="7">Belongs to the binding-protein-dependent transport system permease family.</text>
</comment>
<dbReference type="InterPro" id="IPR000515">
    <property type="entry name" value="MetI-like"/>
</dbReference>
<dbReference type="InterPro" id="IPR035906">
    <property type="entry name" value="MetI-like_sf"/>
</dbReference>
<feature type="transmembrane region" description="Helical" evidence="7">
    <location>
        <begin position="68"/>
        <end position="92"/>
    </location>
</feature>
<feature type="transmembrane region" description="Helical" evidence="7">
    <location>
        <begin position="104"/>
        <end position="129"/>
    </location>
</feature>
<gene>
    <name evidence="9" type="ORF">LZC94_07885</name>
</gene>
<evidence type="ECO:0000256" key="2">
    <source>
        <dbReference type="ARBA" id="ARBA00022448"/>
    </source>
</evidence>
<keyword evidence="2 7" id="KW-0813">Transport</keyword>
<evidence type="ECO:0000256" key="1">
    <source>
        <dbReference type="ARBA" id="ARBA00004651"/>
    </source>
</evidence>
<evidence type="ECO:0000313" key="9">
    <source>
        <dbReference type="EMBL" id="WXB17187.1"/>
    </source>
</evidence>
<keyword evidence="3" id="KW-1003">Cell membrane</keyword>
<protein>
    <submittedName>
        <fullName evidence="9">ABC transporter permease</fullName>
    </submittedName>
</protein>
<evidence type="ECO:0000259" key="8">
    <source>
        <dbReference type="PROSITE" id="PS50928"/>
    </source>
</evidence>
<feature type="transmembrane region" description="Helical" evidence="7">
    <location>
        <begin position="135"/>
        <end position="155"/>
    </location>
</feature>
<dbReference type="SUPFAM" id="SSF161098">
    <property type="entry name" value="MetI-like"/>
    <property type="match status" value="1"/>
</dbReference>
<feature type="transmembrane region" description="Helical" evidence="7">
    <location>
        <begin position="21"/>
        <end position="48"/>
    </location>
</feature>
<keyword evidence="4 7" id="KW-0812">Transmembrane</keyword>
<comment type="subcellular location">
    <subcellularLocation>
        <location evidence="1 7">Cell membrane</location>
        <topology evidence="1 7">Multi-pass membrane protein</topology>
    </subcellularLocation>
</comment>
<name>A0ABZ2M5R0_9BACT</name>
<proteinExistence type="inferred from homology"/>
<feature type="domain" description="ABC transmembrane type-1" evidence="8">
    <location>
        <begin position="65"/>
        <end position="254"/>
    </location>
</feature>
<dbReference type="Proteomes" id="UP001370348">
    <property type="component" value="Chromosome"/>
</dbReference>
<dbReference type="CDD" id="cd06261">
    <property type="entry name" value="TM_PBP2"/>
    <property type="match status" value="1"/>
</dbReference>
<dbReference type="EMBL" id="CP089984">
    <property type="protein sequence ID" value="WXB17187.1"/>
    <property type="molecule type" value="Genomic_DNA"/>
</dbReference>